<evidence type="ECO:0000313" key="3">
    <source>
        <dbReference type="EMBL" id="MFC5666633.1"/>
    </source>
</evidence>
<reference evidence="4" key="1">
    <citation type="journal article" date="2019" name="Int. J. Syst. Evol. Microbiol.">
        <title>The Global Catalogue of Microorganisms (GCM) 10K type strain sequencing project: providing services to taxonomists for standard genome sequencing and annotation.</title>
        <authorList>
            <consortium name="The Broad Institute Genomics Platform"/>
            <consortium name="The Broad Institute Genome Sequencing Center for Infectious Disease"/>
            <person name="Wu L."/>
            <person name="Ma J."/>
        </authorList>
    </citation>
    <scope>NUCLEOTIDE SEQUENCE [LARGE SCALE GENOMIC DNA]</scope>
    <source>
        <strain evidence="4">CGMCC 4.1437</strain>
    </source>
</reference>
<evidence type="ECO:0000256" key="2">
    <source>
        <dbReference type="SAM" id="SignalP"/>
    </source>
</evidence>
<evidence type="ECO:0000256" key="1">
    <source>
        <dbReference type="SAM" id="Phobius"/>
    </source>
</evidence>
<feature type="chain" id="PRO_5046832234" description="Holin" evidence="2">
    <location>
        <begin position="22"/>
        <end position="68"/>
    </location>
</feature>
<protein>
    <recommendedName>
        <fullName evidence="5">Holin</fullName>
    </recommendedName>
</protein>
<organism evidence="3 4">
    <name type="scientific">Kitasatospora misakiensis</name>
    <dbReference type="NCBI Taxonomy" id="67330"/>
    <lineage>
        <taxon>Bacteria</taxon>
        <taxon>Bacillati</taxon>
        <taxon>Actinomycetota</taxon>
        <taxon>Actinomycetes</taxon>
        <taxon>Kitasatosporales</taxon>
        <taxon>Streptomycetaceae</taxon>
        <taxon>Kitasatospora</taxon>
    </lineage>
</organism>
<keyword evidence="1" id="KW-0472">Membrane</keyword>
<keyword evidence="1" id="KW-0812">Transmembrane</keyword>
<comment type="caution">
    <text evidence="3">The sequence shown here is derived from an EMBL/GenBank/DDBJ whole genome shotgun (WGS) entry which is preliminary data.</text>
</comment>
<dbReference type="RefSeq" id="WP_380228327.1">
    <property type="nucleotide sequence ID" value="NZ_JBHSOF010000042.1"/>
</dbReference>
<gene>
    <name evidence="3" type="ORF">ACFP3U_27165</name>
</gene>
<proteinExistence type="predicted"/>
<feature type="transmembrane region" description="Helical" evidence="1">
    <location>
        <begin position="39"/>
        <end position="60"/>
    </location>
</feature>
<keyword evidence="1" id="KW-1133">Transmembrane helix</keyword>
<feature type="signal peptide" evidence="2">
    <location>
        <begin position="1"/>
        <end position="21"/>
    </location>
</feature>
<dbReference type="Proteomes" id="UP001595975">
    <property type="component" value="Unassembled WGS sequence"/>
</dbReference>
<accession>A0ABW0XA61</accession>
<dbReference type="EMBL" id="JBHSOF010000042">
    <property type="protein sequence ID" value="MFC5666633.1"/>
    <property type="molecule type" value="Genomic_DNA"/>
</dbReference>
<keyword evidence="2" id="KW-0732">Signal</keyword>
<name>A0ABW0XA61_9ACTN</name>
<keyword evidence="4" id="KW-1185">Reference proteome</keyword>
<evidence type="ECO:0000313" key="4">
    <source>
        <dbReference type="Proteomes" id="UP001595975"/>
    </source>
</evidence>
<sequence>MNRSLKLVAAALGVPTFSALAAALVCWPIHDGPLAPQLLIFGLILATGISAGLPACLRWLSPDDPDEN</sequence>
<evidence type="ECO:0008006" key="5">
    <source>
        <dbReference type="Google" id="ProtNLM"/>
    </source>
</evidence>